<evidence type="ECO:0000313" key="2">
    <source>
        <dbReference type="Proteomes" id="UP000317465"/>
    </source>
</evidence>
<dbReference type="Proteomes" id="UP000317465">
    <property type="component" value="Chromosome"/>
</dbReference>
<organism evidence="1 2">
    <name type="scientific">Alistipes onderdonkii subsp. vulgaris</name>
    <dbReference type="NCBI Taxonomy" id="2585117"/>
    <lineage>
        <taxon>Bacteria</taxon>
        <taxon>Pseudomonadati</taxon>
        <taxon>Bacteroidota</taxon>
        <taxon>Bacteroidia</taxon>
        <taxon>Bacteroidales</taxon>
        <taxon>Rikenellaceae</taxon>
        <taxon>Alistipes</taxon>
    </lineage>
</organism>
<gene>
    <name evidence="1" type="ORF">A5CPYCFAH4_18870</name>
</gene>
<accession>A0ACA8QXY5</accession>
<dbReference type="EMBL" id="AP019737">
    <property type="protein sequence ID" value="BBL09663.1"/>
    <property type="molecule type" value="Genomic_DNA"/>
</dbReference>
<protein>
    <submittedName>
        <fullName evidence="1">Uncharacterized protein</fullName>
    </submittedName>
</protein>
<name>A0ACA8QXY5_9BACT</name>
<sequence>MMYKSLSNIGEVCFFVNMKQPWRDITLLKAIAGRLRELRAEKGVSQETVYEDTGIHIGKIETEKYNITVSTLARLCRYYGISLGAFFDQVEDRSDAE</sequence>
<evidence type="ECO:0000313" key="1">
    <source>
        <dbReference type="EMBL" id="BBL09663.1"/>
    </source>
</evidence>
<reference evidence="1 2" key="1">
    <citation type="journal article" date="2020" name="Int. J. Syst. Evol. Microbiol.">
        <title>Alistipes communis sp. nov., Alistipes dispar sp. nov. and Alistipes onderdonkii subsp. vulgaris subsp. nov., isolated from human faeces, and creation of Alistipes onderdonkii subsp. onderdonkii subsp. nov.</title>
        <authorList>
            <person name="Sakamoto M."/>
            <person name="Ikeyama N."/>
            <person name="Ogata Y."/>
            <person name="Suda W."/>
            <person name="Iino T."/>
            <person name="Hattori M."/>
            <person name="Ohkuma M."/>
        </authorList>
    </citation>
    <scope>NUCLEOTIDE SEQUENCE [LARGE SCALE GENOMIC DNA]</scope>
    <source>
        <strain evidence="1 2">5CPYCFAH4</strain>
    </source>
</reference>
<keyword evidence="2" id="KW-1185">Reference proteome</keyword>
<proteinExistence type="predicted"/>